<dbReference type="CDD" id="cd02440">
    <property type="entry name" value="AdoMet_MTases"/>
    <property type="match status" value="1"/>
</dbReference>
<dbReference type="InterPro" id="IPR029063">
    <property type="entry name" value="SAM-dependent_MTases_sf"/>
</dbReference>
<dbReference type="PANTHER" id="PTHR43861">
    <property type="entry name" value="TRANS-ACONITATE 2-METHYLTRANSFERASE-RELATED"/>
    <property type="match status" value="1"/>
</dbReference>
<keyword evidence="1 4" id="KW-0489">Methyltransferase</keyword>
<protein>
    <submittedName>
        <fullName evidence="4">Methyltransferase domain-containing protein</fullName>
    </submittedName>
</protein>
<evidence type="ECO:0000256" key="2">
    <source>
        <dbReference type="ARBA" id="ARBA00022679"/>
    </source>
</evidence>
<dbReference type="PANTHER" id="PTHR43861:SF1">
    <property type="entry name" value="TRANS-ACONITATE 2-METHYLTRANSFERASE"/>
    <property type="match status" value="1"/>
</dbReference>
<accession>A0A1M6XA95</accession>
<gene>
    <name evidence="4" type="ORF">SAMN05444398_101351</name>
</gene>
<reference evidence="4 5" key="1">
    <citation type="submission" date="2016-11" db="EMBL/GenBank/DDBJ databases">
        <authorList>
            <person name="Jaros S."/>
            <person name="Januszkiewicz K."/>
            <person name="Wedrychowicz H."/>
        </authorList>
    </citation>
    <scope>NUCLEOTIDE SEQUENCE [LARGE SCALE GENOMIC DNA]</scope>
    <source>
        <strain evidence="4 5">DSM 29589</strain>
    </source>
</reference>
<name>A0A1M6XA95_9RHOB</name>
<dbReference type="InterPro" id="IPR041698">
    <property type="entry name" value="Methyltransf_25"/>
</dbReference>
<dbReference type="GO" id="GO:0032259">
    <property type="term" value="P:methylation"/>
    <property type="evidence" value="ECO:0007669"/>
    <property type="project" value="UniProtKB-KW"/>
</dbReference>
<dbReference type="OrthoDB" id="5642573at2"/>
<dbReference type="SUPFAM" id="SSF53335">
    <property type="entry name" value="S-adenosyl-L-methionine-dependent methyltransferases"/>
    <property type="match status" value="1"/>
</dbReference>
<evidence type="ECO:0000313" key="4">
    <source>
        <dbReference type="EMBL" id="SHL02910.1"/>
    </source>
</evidence>
<evidence type="ECO:0000313" key="5">
    <source>
        <dbReference type="Proteomes" id="UP000183974"/>
    </source>
</evidence>
<dbReference type="Proteomes" id="UP000183974">
    <property type="component" value="Unassembled WGS sequence"/>
</dbReference>
<dbReference type="Gene3D" id="3.40.50.150">
    <property type="entry name" value="Vaccinia Virus protein VP39"/>
    <property type="match status" value="1"/>
</dbReference>
<evidence type="ECO:0000259" key="3">
    <source>
        <dbReference type="Pfam" id="PF13649"/>
    </source>
</evidence>
<organism evidence="4 5">
    <name type="scientific">Roseovarius pacificus</name>
    <dbReference type="NCBI Taxonomy" id="337701"/>
    <lineage>
        <taxon>Bacteria</taxon>
        <taxon>Pseudomonadati</taxon>
        <taxon>Pseudomonadota</taxon>
        <taxon>Alphaproteobacteria</taxon>
        <taxon>Rhodobacterales</taxon>
        <taxon>Roseobacteraceae</taxon>
        <taxon>Roseovarius</taxon>
    </lineage>
</organism>
<dbReference type="EMBL" id="FRBR01000001">
    <property type="protein sequence ID" value="SHL02910.1"/>
    <property type="molecule type" value="Genomic_DNA"/>
</dbReference>
<dbReference type="Pfam" id="PF13649">
    <property type="entry name" value="Methyltransf_25"/>
    <property type="match status" value="1"/>
</dbReference>
<dbReference type="GO" id="GO:0008168">
    <property type="term" value="F:methyltransferase activity"/>
    <property type="evidence" value="ECO:0007669"/>
    <property type="project" value="UniProtKB-KW"/>
</dbReference>
<keyword evidence="5" id="KW-1185">Reference proteome</keyword>
<dbReference type="AlphaFoldDB" id="A0A1M6XA95"/>
<proteinExistence type="predicted"/>
<evidence type="ECO:0000256" key="1">
    <source>
        <dbReference type="ARBA" id="ARBA00022603"/>
    </source>
</evidence>
<dbReference type="STRING" id="337701.SAMN05444398_101351"/>
<sequence length="206" mass="22445">MTGRTFWDGVARRYAARPVRDETAYETTLALTRSYLGEDDKVLELGCGTGTTALKLAPAVAHLTAADISSEMVAIAREKLADHPGANVEFRQADAFCDAFAPGTFDAVLAFNLLHLLDDMEATIKRVRALLRPGGVFISKTVCLGRNAWHFRALIAGLQMIGKAPPVKFLDIADLEKAIRAQGFEILETGNYPAKPPSRFIVARKV</sequence>
<dbReference type="RefSeq" id="WP_073032009.1">
    <property type="nucleotide sequence ID" value="NZ_BMLR01000001.1"/>
</dbReference>
<feature type="domain" description="Methyltransferase" evidence="3">
    <location>
        <begin position="42"/>
        <end position="135"/>
    </location>
</feature>
<keyword evidence="2 4" id="KW-0808">Transferase</keyword>